<evidence type="ECO:0000313" key="1">
    <source>
        <dbReference type="EMBL" id="MBO8469863.1"/>
    </source>
</evidence>
<evidence type="ECO:0000313" key="2">
    <source>
        <dbReference type="Proteomes" id="UP000810292"/>
    </source>
</evidence>
<comment type="caution">
    <text evidence="1">The sequence shown here is derived from an EMBL/GenBank/DDBJ whole genome shotgun (WGS) entry which is preliminary data.</text>
</comment>
<dbReference type="EMBL" id="JADIMF010000145">
    <property type="protein sequence ID" value="MBO8469863.1"/>
    <property type="molecule type" value="Genomic_DNA"/>
</dbReference>
<accession>A0A9D9NDW2</accession>
<gene>
    <name evidence="1" type="ORF">IAA72_08780</name>
</gene>
<dbReference type="AlphaFoldDB" id="A0A9D9NDW2"/>
<proteinExistence type="predicted"/>
<reference evidence="1" key="1">
    <citation type="submission" date="2020-10" db="EMBL/GenBank/DDBJ databases">
        <authorList>
            <person name="Gilroy R."/>
        </authorList>
    </citation>
    <scope>NUCLEOTIDE SEQUENCE</scope>
    <source>
        <strain evidence="1">14700</strain>
    </source>
</reference>
<dbReference type="Proteomes" id="UP000810292">
    <property type="component" value="Unassembled WGS sequence"/>
</dbReference>
<sequence>MEYGREWLNLANAALSMVSSHLLQKMQDGTTEANYIETLLPLAVEDVYSDLDFYDIAITEEAPRLDKTHPRYCFCYARPKNAAKILRIWTIPKDMEWELSEGCICTNACQVIVKYVKLPETPENMPPYAKKLVVYRLASLLASPVAHDDNLASMLESKYQSALANAITLSVAMRYQEDRSTGWWTDDSPMEEL</sequence>
<name>A0A9D9NDW2_9SPIO</name>
<organism evidence="1 2">
    <name type="scientific">Candidatus Ornithospirochaeta stercoravium</name>
    <dbReference type="NCBI Taxonomy" id="2840897"/>
    <lineage>
        <taxon>Bacteria</taxon>
        <taxon>Pseudomonadati</taxon>
        <taxon>Spirochaetota</taxon>
        <taxon>Spirochaetia</taxon>
        <taxon>Spirochaetales</taxon>
        <taxon>Spirochaetaceae</taxon>
        <taxon>Spirochaetaceae incertae sedis</taxon>
        <taxon>Candidatus Ornithospirochaeta</taxon>
    </lineage>
</organism>
<protein>
    <submittedName>
        <fullName evidence="1">Uncharacterized protein</fullName>
    </submittedName>
</protein>
<reference evidence="1" key="2">
    <citation type="journal article" date="2021" name="PeerJ">
        <title>Extensive microbial diversity within the chicken gut microbiome revealed by metagenomics and culture.</title>
        <authorList>
            <person name="Gilroy R."/>
            <person name="Ravi A."/>
            <person name="Getino M."/>
            <person name="Pursley I."/>
            <person name="Horton D.L."/>
            <person name="Alikhan N.F."/>
            <person name="Baker D."/>
            <person name="Gharbi K."/>
            <person name="Hall N."/>
            <person name="Watson M."/>
            <person name="Adriaenssens E.M."/>
            <person name="Foster-Nyarko E."/>
            <person name="Jarju S."/>
            <person name="Secka A."/>
            <person name="Antonio M."/>
            <person name="Oren A."/>
            <person name="Chaudhuri R.R."/>
            <person name="La Ragione R."/>
            <person name="Hildebrand F."/>
            <person name="Pallen M.J."/>
        </authorList>
    </citation>
    <scope>NUCLEOTIDE SEQUENCE</scope>
    <source>
        <strain evidence="1">14700</strain>
    </source>
</reference>